<gene>
    <name evidence="2" type="ORF">G113_15216</name>
</gene>
<keyword evidence="1" id="KW-0812">Transmembrane</keyword>
<evidence type="ECO:0000313" key="3">
    <source>
        <dbReference type="Proteomes" id="UP000013526"/>
    </source>
</evidence>
<protein>
    <submittedName>
        <fullName evidence="2">Uncharacterized protein</fullName>
    </submittedName>
</protein>
<feature type="transmembrane region" description="Helical" evidence="1">
    <location>
        <begin position="85"/>
        <end position="105"/>
    </location>
</feature>
<dbReference type="EMBL" id="AQGQ01000120">
    <property type="protein sequence ID" value="EOD54276.1"/>
    <property type="molecule type" value="Genomic_DNA"/>
</dbReference>
<keyword evidence="3" id="KW-1185">Reference proteome</keyword>
<sequence>MNAPHKAAATKDAPADFVMETQQDANSASHPTLDKVTQNTHEVVDKLAEAAGSTATTLSDKGSDLKKANAPYLNKMIEQIKRNPVGSVSLAIAIGFIISWLIILIY</sequence>
<name>R1H0V3_9GAMM</name>
<dbReference type="RefSeq" id="WP_005905572.1">
    <property type="nucleotide sequence ID" value="NZ_AQGQ01000120.1"/>
</dbReference>
<reference evidence="2 3" key="1">
    <citation type="journal article" date="2013" name="Genome Announc.">
        <title>Draft Genome Sequence of Aeromonas molluscorum Strain 848TT, Isolated from Bivalve Molluscs.</title>
        <authorList>
            <person name="Spataro N."/>
            <person name="Farfan M."/>
            <person name="Albarral V."/>
            <person name="Sanglas A."/>
            <person name="Loren J.G."/>
            <person name="Fuste M.C."/>
            <person name="Bosch E."/>
        </authorList>
    </citation>
    <scope>NUCLEOTIDE SEQUENCE [LARGE SCALE GENOMIC DNA]</scope>
    <source>
        <strain evidence="2 3">848</strain>
    </source>
</reference>
<evidence type="ECO:0000256" key="1">
    <source>
        <dbReference type="SAM" id="Phobius"/>
    </source>
</evidence>
<keyword evidence="1" id="KW-0472">Membrane</keyword>
<keyword evidence="1" id="KW-1133">Transmembrane helix</keyword>
<dbReference type="PATRIC" id="fig|1268236.3.peg.2985"/>
<proteinExistence type="predicted"/>
<evidence type="ECO:0000313" key="2">
    <source>
        <dbReference type="EMBL" id="EOD54276.1"/>
    </source>
</evidence>
<accession>R1H0V3</accession>
<dbReference type="AlphaFoldDB" id="R1H0V3"/>
<dbReference type="Proteomes" id="UP000013526">
    <property type="component" value="Unassembled WGS sequence"/>
</dbReference>
<comment type="caution">
    <text evidence="2">The sequence shown here is derived from an EMBL/GenBank/DDBJ whole genome shotgun (WGS) entry which is preliminary data.</text>
</comment>
<organism evidence="2 3">
    <name type="scientific">Aeromonas molluscorum 848</name>
    <dbReference type="NCBI Taxonomy" id="1268236"/>
    <lineage>
        <taxon>Bacteria</taxon>
        <taxon>Pseudomonadati</taxon>
        <taxon>Pseudomonadota</taxon>
        <taxon>Gammaproteobacteria</taxon>
        <taxon>Aeromonadales</taxon>
        <taxon>Aeromonadaceae</taxon>
        <taxon>Aeromonas</taxon>
    </lineage>
</organism>